<dbReference type="AlphaFoldDB" id="A0A6C0K4G8"/>
<dbReference type="InterPro" id="IPR016112">
    <property type="entry name" value="VP_dsDNA_II"/>
</dbReference>
<evidence type="ECO:0000313" key="3">
    <source>
        <dbReference type="EMBL" id="QHU11128.1"/>
    </source>
</evidence>
<proteinExistence type="predicted"/>
<dbReference type="InterPro" id="IPR031654">
    <property type="entry name" value="Capsid_N"/>
</dbReference>
<organism evidence="3">
    <name type="scientific">viral metagenome</name>
    <dbReference type="NCBI Taxonomy" id="1070528"/>
    <lineage>
        <taxon>unclassified sequences</taxon>
        <taxon>metagenomes</taxon>
        <taxon>organismal metagenomes</taxon>
    </lineage>
</organism>
<dbReference type="InterPro" id="IPR038519">
    <property type="entry name" value="MCP_C_sf"/>
</dbReference>
<dbReference type="GO" id="GO:0005198">
    <property type="term" value="F:structural molecule activity"/>
    <property type="evidence" value="ECO:0007669"/>
    <property type="project" value="InterPro"/>
</dbReference>
<dbReference type="InterPro" id="IPR007542">
    <property type="entry name" value="MCP_C"/>
</dbReference>
<name>A0A6C0K4G8_9ZZZZ</name>
<protein>
    <recommendedName>
        <fullName evidence="4">Major capsid protein N-terminal domain-containing protein</fullName>
    </recommendedName>
</protein>
<feature type="domain" description="Major capsid protein N-terminal" evidence="2">
    <location>
        <begin position="27"/>
        <end position="234"/>
    </location>
</feature>
<dbReference type="SUPFAM" id="SSF49749">
    <property type="entry name" value="Group II dsDNA viruses VP"/>
    <property type="match status" value="2"/>
</dbReference>
<feature type="domain" description="Major capsid protein C-terminal" evidence="1">
    <location>
        <begin position="237"/>
        <end position="428"/>
    </location>
</feature>
<dbReference type="Gene3D" id="2.70.9.20">
    <property type="entry name" value="Major capsid protein Vp54"/>
    <property type="match status" value="1"/>
</dbReference>
<accession>A0A6C0K4G8</accession>
<dbReference type="Gene3D" id="2.70.9.10">
    <property type="entry name" value="Adenovirus Type 2 Hexon, domain 4"/>
    <property type="match status" value="1"/>
</dbReference>
<evidence type="ECO:0000259" key="2">
    <source>
        <dbReference type="Pfam" id="PF16903"/>
    </source>
</evidence>
<dbReference type="Pfam" id="PF16903">
    <property type="entry name" value="Capsid_N"/>
    <property type="match status" value="1"/>
</dbReference>
<reference evidence="3" key="1">
    <citation type="journal article" date="2020" name="Nature">
        <title>Giant virus diversity and host interactions through global metagenomics.</title>
        <authorList>
            <person name="Schulz F."/>
            <person name="Roux S."/>
            <person name="Paez-Espino D."/>
            <person name="Jungbluth S."/>
            <person name="Walsh D.A."/>
            <person name="Denef V.J."/>
            <person name="McMahon K.D."/>
            <person name="Konstantinidis K.T."/>
            <person name="Eloe-Fadrosh E.A."/>
            <person name="Kyrpides N.C."/>
            <person name="Woyke T."/>
        </authorList>
    </citation>
    <scope>NUCLEOTIDE SEQUENCE</scope>
    <source>
        <strain evidence="3">GVMAG-S-1101165-84</strain>
    </source>
</reference>
<dbReference type="Pfam" id="PF04451">
    <property type="entry name" value="Capsid_NCLDV"/>
    <property type="match status" value="1"/>
</dbReference>
<dbReference type="EMBL" id="MN740779">
    <property type="protein sequence ID" value="QHU11128.1"/>
    <property type="molecule type" value="Genomic_DNA"/>
</dbReference>
<evidence type="ECO:0008006" key="4">
    <source>
        <dbReference type="Google" id="ProtNLM"/>
    </source>
</evidence>
<evidence type="ECO:0000259" key="1">
    <source>
        <dbReference type="Pfam" id="PF04451"/>
    </source>
</evidence>
<sequence>MPAGGGLLQLVAQGKQDIFLTGNPQISYFKMVYRRYTNFAMESQPMYFDGTANFGQRISCLIPRRGDLLGKVYIDVLLPGLTLTDGTPVSYVNSIGNALIQEVTFEVGEQQIDKQTGEWMEIWEQLTTPLSQRDALNTMLGRLDGYPVPDLIPGTSSEGLRLYVPLQFYFCRNPGLYIPLLALQYHPIRINITIAPLKSLFYSTQLITVPNCTLTTNPASITSMMLWGDYIYLDVEERRRFVSKSHEYLIEQIQYTPLIGVTANQTQITIQTDFNHPIKEFIFVAKRDFMNQVNEPFNYSSLAINEALPAVVRPFLMPGQVRTDLIATALLQLDGYDRFQVRSAPYFRLVQPYDHHTTTPVQNFIYCYSLALRPEDAQPTGTLNASRIDSVNWQITMNANLNGTQGACSIRIYALNYNVFRVINGFGGVLFTI</sequence>